<sequence>MDNINSMESSVELEDQSDNEFYQSKDKIGSVGDPKDIGKVEDAESTINVTWEEGSFIAADGGSKEIETDEVREDTVMEIPMADFEVLARNTIIDGT</sequence>
<dbReference type="AlphaFoldDB" id="A0ABD1Z473"/>
<reference evidence="2 3" key="1">
    <citation type="submission" date="2024-09" db="EMBL/GenBank/DDBJ databases">
        <title>Chromosome-scale assembly of Riccia fluitans.</title>
        <authorList>
            <person name="Paukszto L."/>
            <person name="Sawicki J."/>
            <person name="Karawczyk K."/>
            <person name="Piernik-Szablinska J."/>
            <person name="Szczecinska M."/>
            <person name="Mazdziarz M."/>
        </authorList>
    </citation>
    <scope>NUCLEOTIDE SEQUENCE [LARGE SCALE GENOMIC DNA]</scope>
    <source>
        <strain evidence="2">Rf_01</strain>
        <tissue evidence="2">Aerial parts of the thallus</tissue>
    </source>
</reference>
<accession>A0ABD1Z473</accession>
<name>A0ABD1Z473_9MARC</name>
<gene>
    <name evidence="2" type="ORF">R1flu_010120</name>
</gene>
<evidence type="ECO:0000313" key="3">
    <source>
        <dbReference type="Proteomes" id="UP001605036"/>
    </source>
</evidence>
<keyword evidence="3" id="KW-1185">Reference proteome</keyword>
<organism evidence="2 3">
    <name type="scientific">Riccia fluitans</name>
    <dbReference type="NCBI Taxonomy" id="41844"/>
    <lineage>
        <taxon>Eukaryota</taxon>
        <taxon>Viridiplantae</taxon>
        <taxon>Streptophyta</taxon>
        <taxon>Embryophyta</taxon>
        <taxon>Marchantiophyta</taxon>
        <taxon>Marchantiopsida</taxon>
        <taxon>Marchantiidae</taxon>
        <taxon>Marchantiales</taxon>
        <taxon>Ricciaceae</taxon>
        <taxon>Riccia</taxon>
    </lineage>
</organism>
<feature type="region of interest" description="Disordered" evidence="1">
    <location>
        <begin position="1"/>
        <end position="38"/>
    </location>
</feature>
<proteinExistence type="predicted"/>
<dbReference type="Proteomes" id="UP001605036">
    <property type="component" value="Unassembled WGS sequence"/>
</dbReference>
<evidence type="ECO:0000313" key="2">
    <source>
        <dbReference type="EMBL" id="KAL2642533.1"/>
    </source>
</evidence>
<comment type="caution">
    <text evidence="2">The sequence shown here is derived from an EMBL/GenBank/DDBJ whole genome shotgun (WGS) entry which is preliminary data.</text>
</comment>
<feature type="compositionally biased region" description="Basic and acidic residues" evidence="1">
    <location>
        <begin position="23"/>
        <end position="38"/>
    </location>
</feature>
<evidence type="ECO:0000256" key="1">
    <source>
        <dbReference type="SAM" id="MobiDB-lite"/>
    </source>
</evidence>
<protein>
    <submittedName>
        <fullName evidence="2">Uncharacterized protein</fullName>
    </submittedName>
</protein>
<dbReference type="EMBL" id="JBHFFA010000002">
    <property type="protein sequence ID" value="KAL2642533.1"/>
    <property type="molecule type" value="Genomic_DNA"/>
</dbReference>